<evidence type="ECO:0000256" key="2">
    <source>
        <dbReference type="ARBA" id="ARBA00007643"/>
    </source>
</evidence>
<evidence type="ECO:0000256" key="4">
    <source>
        <dbReference type="SAM" id="MobiDB-lite"/>
    </source>
</evidence>
<feature type="region of interest" description="Disordered" evidence="4">
    <location>
        <begin position="1"/>
        <end position="26"/>
    </location>
</feature>
<accession>A0A7S3CXR4</accession>
<dbReference type="InterPro" id="IPR010756">
    <property type="entry name" value="Tls1-like"/>
</dbReference>
<proteinExistence type="inferred from homology"/>
<evidence type="ECO:0000256" key="1">
    <source>
        <dbReference type="ARBA" id="ARBA00004123"/>
    </source>
</evidence>
<feature type="region of interest" description="Disordered" evidence="4">
    <location>
        <begin position="188"/>
        <end position="222"/>
    </location>
</feature>
<keyword evidence="3" id="KW-0539">Nucleus</keyword>
<reference evidence="5" key="1">
    <citation type="submission" date="2021-01" db="EMBL/GenBank/DDBJ databases">
        <authorList>
            <person name="Corre E."/>
            <person name="Pelletier E."/>
            <person name="Niang G."/>
            <person name="Scheremetjew M."/>
            <person name="Finn R."/>
            <person name="Kale V."/>
            <person name="Holt S."/>
            <person name="Cochrane G."/>
            <person name="Meng A."/>
            <person name="Brown T."/>
            <person name="Cohen L."/>
        </authorList>
    </citation>
    <scope>NUCLEOTIDE SEQUENCE</scope>
    <source>
        <strain evidence="5">NIES-2562</strain>
    </source>
</reference>
<protein>
    <recommendedName>
        <fullName evidence="6">Hepatocellular carcinoma-associated antigen 59</fullName>
    </recommendedName>
</protein>
<gene>
    <name evidence="5" type="ORF">PBIL07802_LOCUS2647</name>
</gene>
<dbReference type="PANTHER" id="PTHR13486">
    <property type="entry name" value="TELOMERE LENGTH AND SILENCING PROTEIN 1 TLS1 FAMILY MEMBER"/>
    <property type="match status" value="1"/>
</dbReference>
<feature type="compositionally biased region" description="Basic residues" evidence="4">
    <location>
        <begin position="1"/>
        <end position="11"/>
    </location>
</feature>
<sequence length="222" mass="25288">MFKKKKAGNLRKKIESSAPAEDDSTAASILKSVEDTKLLQKERKKTKGLDLSVGASDVVAVKARVQEEDITIERDFQQETKEEELDPNMLKYIEEKRKKQRGGEASAKQGGKEEDGEEVEEEDGKKMEEVTTTLPNSGIVEVQLPMQYKMQNIEETERARVEAMMMKGMGRGKKEDKLYNRYMRVGMPRVPADAGGNKRGPHGEEKSTDNYVMQQFKKRLRR</sequence>
<name>A0A7S3CXR4_9EUKA</name>
<dbReference type="PANTHER" id="PTHR13486:SF2">
    <property type="entry name" value="SPLICING FACTOR C9ORF78"/>
    <property type="match status" value="1"/>
</dbReference>
<dbReference type="GO" id="GO:0000398">
    <property type="term" value="P:mRNA splicing, via spliceosome"/>
    <property type="evidence" value="ECO:0007669"/>
    <property type="project" value="TreeGrafter"/>
</dbReference>
<feature type="region of interest" description="Disordered" evidence="4">
    <location>
        <begin position="93"/>
        <end position="138"/>
    </location>
</feature>
<dbReference type="Pfam" id="PF07052">
    <property type="entry name" value="Hep_59"/>
    <property type="match status" value="1"/>
</dbReference>
<dbReference type="EMBL" id="HBIB01004390">
    <property type="protein sequence ID" value="CAE0240488.1"/>
    <property type="molecule type" value="Transcribed_RNA"/>
</dbReference>
<dbReference type="GO" id="GO:0005681">
    <property type="term" value="C:spliceosomal complex"/>
    <property type="evidence" value="ECO:0007669"/>
    <property type="project" value="TreeGrafter"/>
</dbReference>
<comment type="subcellular location">
    <subcellularLocation>
        <location evidence="1">Nucleus</location>
    </subcellularLocation>
</comment>
<evidence type="ECO:0008006" key="6">
    <source>
        <dbReference type="Google" id="ProtNLM"/>
    </source>
</evidence>
<evidence type="ECO:0000313" key="5">
    <source>
        <dbReference type="EMBL" id="CAE0240488.1"/>
    </source>
</evidence>
<comment type="similarity">
    <text evidence="2">Belongs to the TLS1 family.</text>
</comment>
<dbReference type="AlphaFoldDB" id="A0A7S3CXR4"/>
<organism evidence="5">
    <name type="scientific">Palpitomonas bilix</name>
    <dbReference type="NCBI Taxonomy" id="652834"/>
    <lineage>
        <taxon>Eukaryota</taxon>
        <taxon>Eukaryota incertae sedis</taxon>
    </lineage>
</organism>
<evidence type="ECO:0000256" key="3">
    <source>
        <dbReference type="ARBA" id="ARBA00023242"/>
    </source>
</evidence>